<comment type="subcellular location">
    <subcellularLocation>
        <location evidence="2">Cytoplasm</location>
    </subcellularLocation>
</comment>
<evidence type="ECO:0000256" key="5">
    <source>
        <dbReference type="ARBA" id="ARBA00023110"/>
    </source>
</evidence>
<evidence type="ECO:0000256" key="7">
    <source>
        <dbReference type="ARBA" id="ARBA00023235"/>
    </source>
</evidence>
<keyword evidence="13" id="KW-1185">Reference proteome</keyword>
<dbReference type="Pfam" id="PF00254">
    <property type="entry name" value="FKBP_C"/>
    <property type="match status" value="1"/>
</dbReference>
<comment type="similarity">
    <text evidence="3 10">Belongs to the FKBP-type PPIase family.</text>
</comment>
<accession>A0A4R5CC21</accession>
<evidence type="ECO:0000256" key="1">
    <source>
        <dbReference type="ARBA" id="ARBA00000971"/>
    </source>
</evidence>
<dbReference type="GO" id="GO:0003755">
    <property type="term" value="F:peptidyl-prolyl cis-trans isomerase activity"/>
    <property type="evidence" value="ECO:0007669"/>
    <property type="project" value="UniProtKB-UniRule"/>
</dbReference>
<gene>
    <name evidence="12" type="ORF">E0F76_09485</name>
</gene>
<evidence type="ECO:0000313" key="12">
    <source>
        <dbReference type="EMBL" id="TDD97518.1"/>
    </source>
</evidence>
<dbReference type="PROSITE" id="PS50059">
    <property type="entry name" value="FKBP_PPIASE"/>
    <property type="match status" value="1"/>
</dbReference>
<protein>
    <recommendedName>
        <fullName evidence="10">Peptidyl-prolyl cis-trans isomerase</fullName>
        <ecNumber evidence="10">5.2.1.8</ecNumber>
    </recommendedName>
</protein>
<evidence type="ECO:0000256" key="9">
    <source>
        <dbReference type="PROSITE-ProRule" id="PRU00277"/>
    </source>
</evidence>
<dbReference type="OrthoDB" id="9808891at2"/>
<dbReference type="PANTHER" id="PTHR47861:SF3">
    <property type="entry name" value="FKBP-TYPE PEPTIDYL-PROLYL CIS-TRANS ISOMERASE SLYD"/>
    <property type="match status" value="1"/>
</dbReference>
<name>A0A4R5CC21_9FLAO</name>
<evidence type="ECO:0000256" key="4">
    <source>
        <dbReference type="ARBA" id="ARBA00022490"/>
    </source>
</evidence>
<dbReference type="SUPFAM" id="SSF54534">
    <property type="entry name" value="FKBP-like"/>
    <property type="match status" value="1"/>
</dbReference>
<evidence type="ECO:0000256" key="10">
    <source>
        <dbReference type="RuleBase" id="RU003915"/>
    </source>
</evidence>
<feature type="domain" description="PPIase FKBP-type" evidence="11">
    <location>
        <begin position="7"/>
        <end position="101"/>
    </location>
</feature>
<evidence type="ECO:0000256" key="3">
    <source>
        <dbReference type="ARBA" id="ARBA00006577"/>
    </source>
</evidence>
<comment type="function">
    <text evidence="8">Also involved in hydrogenase metallocenter assembly, probably by participating in the nickel insertion step. This function in hydrogenase biosynthesis requires chaperone activity and the presence of the metal-binding domain, but not PPIase activity.</text>
</comment>
<keyword evidence="6" id="KW-0143">Chaperone</keyword>
<dbReference type="AlphaFoldDB" id="A0A4R5CC21"/>
<keyword evidence="7 9" id="KW-0413">Isomerase</keyword>
<dbReference type="EC" id="5.2.1.8" evidence="10"/>
<dbReference type="Proteomes" id="UP000295479">
    <property type="component" value="Unassembled WGS sequence"/>
</dbReference>
<keyword evidence="4" id="KW-0963">Cytoplasm</keyword>
<dbReference type="InterPro" id="IPR046357">
    <property type="entry name" value="PPIase_dom_sf"/>
</dbReference>
<dbReference type="Gene3D" id="3.10.50.40">
    <property type="match status" value="1"/>
</dbReference>
<evidence type="ECO:0000256" key="6">
    <source>
        <dbReference type="ARBA" id="ARBA00023186"/>
    </source>
</evidence>
<evidence type="ECO:0000313" key="13">
    <source>
        <dbReference type="Proteomes" id="UP000295479"/>
    </source>
</evidence>
<dbReference type="EMBL" id="SMFK01000004">
    <property type="protein sequence ID" value="TDD97518.1"/>
    <property type="molecule type" value="Genomic_DNA"/>
</dbReference>
<dbReference type="GO" id="GO:0042026">
    <property type="term" value="P:protein refolding"/>
    <property type="evidence" value="ECO:0007669"/>
    <property type="project" value="UniProtKB-ARBA"/>
</dbReference>
<dbReference type="RefSeq" id="WP_132004723.1">
    <property type="nucleotide sequence ID" value="NZ_SMFK01000004.1"/>
</dbReference>
<proteinExistence type="inferred from homology"/>
<comment type="catalytic activity">
    <reaction evidence="1 9 10">
        <text>[protein]-peptidylproline (omega=180) = [protein]-peptidylproline (omega=0)</text>
        <dbReference type="Rhea" id="RHEA:16237"/>
        <dbReference type="Rhea" id="RHEA-COMP:10747"/>
        <dbReference type="Rhea" id="RHEA-COMP:10748"/>
        <dbReference type="ChEBI" id="CHEBI:83833"/>
        <dbReference type="ChEBI" id="CHEBI:83834"/>
        <dbReference type="EC" id="5.2.1.8"/>
    </reaction>
</comment>
<evidence type="ECO:0000259" key="11">
    <source>
        <dbReference type="PROSITE" id="PS50059"/>
    </source>
</evidence>
<keyword evidence="5 9" id="KW-0697">Rotamase</keyword>
<evidence type="ECO:0000256" key="2">
    <source>
        <dbReference type="ARBA" id="ARBA00004496"/>
    </source>
</evidence>
<dbReference type="InterPro" id="IPR001179">
    <property type="entry name" value="PPIase_FKBP_dom"/>
</dbReference>
<reference evidence="12 13" key="1">
    <citation type="submission" date="2019-03" db="EMBL/GenBank/DDBJ databases">
        <title>Flavobacterium AR-3-4 sp. nov. isolated from arctic soil.</title>
        <authorList>
            <person name="Chaudhary D.K."/>
        </authorList>
    </citation>
    <scope>NUCLEOTIDE SEQUENCE [LARGE SCALE GENOMIC DNA]</scope>
    <source>
        <strain evidence="12 13">AR-3-4</strain>
    </source>
</reference>
<dbReference type="GO" id="GO:0005737">
    <property type="term" value="C:cytoplasm"/>
    <property type="evidence" value="ECO:0007669"/>
    <property type="project" value="UniProtKB-SubCell"/>
</dbReference>
<organism evidence="12 13">
    <name type="scientific">Flavobacterium cellulosilyticum</name>
    <dbReference type="NCBI Taxonomy" id="2541731"/>
    <lineage>
        <taxon>Bacteria</taxon>
        <taxon>Pseudomonadati</taxon>
        <taxon>Bacteroidota</taxon>
        <taxon>Flavobacteriia</taxon>
        <taxon>Flavobacteriales</taxon>
        <taxon>Flavobacteriaceae</taxon>
        <taxon>Flavobacterium</taxon>
    </lineage>
</organism>
<sequence length="148" mass="16334">MNQVKENNTVKVHYTGKLSDGQVFDSSEGKEPIEFTLGKGQIIPGFEKGLIDMKLNEKKTISIAKEQAYGDINETLKHEVQKSELPQDLTPEVGMGLVSKSPDGQEMNLRVVEVRAESIIIDGNHPLAGKDLIFDLEVVAINETEITI</sequence>
<evidence type="ECO:0000256" key="8">
    <source>
        <dbReference type="ARBA" id="ARBA00037071"/>
    </source>
</evidence>
<dbReference type="PANTHER" id="PTHR47861">
    <property type="entry name" value="FKBP-TYPE PEPTIDYL-PROLYL CIS-TRANS ISOMERASE SLYD"/>
    <property type="match status" value="1"/>
</dbReference>
<comment type="caution">
    <text evidence="12">The sequence shown here is derived from an EMBL/GenBank/DDBJ whole genome shotgun (WGS) entry which is preliminary data.</text>
</comment>